<feature type="non-terminal residue" evidence="5">
    <location>
        <position position="1"/>
    </location>
</feature>
<dbReference type="PANTHER" id="PTHR42659:SF2">
    <property type="entry name" value="XANTHINE DEHYDROGENASE SUBUNIT C-RELATED"/>
    <property type="match status" value="1"/>
</dbReference>
<protein>
    <recommendedName>
        <fullName evidence="4">FAD-binding PCMH-type domain-containing protein</fullName>
    </recommendedName>
</protein>
<reference evidence="5" key="1">
    <citation type="journal article" date="2014" name="Front. Microbiol.">
        <title>High frequency of phylogenetically diverse reductive dehalogenase-homologous genes in deep subseafloor sedimentary metagenomes.</title>
        <authorList>
            <person name="Kawai M."/>
            <person name="Futagami T."/>
            <person name="Toyoda A."/>
            <person name="Takaki Y."/>
            <person name="Nishi S."/>
            <person name="Hori S."/>
            <person name="Arai W."/>
            <person name="Tsubouchi T."/>
            <person name="Morono Y."/>
            <person name="Uchiyama I."/>
            <person name="Ito T."/>
            <person name="Fujiyama A."/>
            <person name="Inagaki F."/>
            <person name="Takami H."/>
        </authorList>
    </citation>
    <scope>NUCLEOTIDE SEQUENCE</scope>
    <source>
        <strain evidence="5">Expedition CK06-06</strain>
    </source>
</reference>
<dbReference type="Gene3D" id="3.30.390.50">
    <property type="entry name" value="CO dehydrogenase flavoprotein, C-terminal domain"/>
    <property type="match status" value="1"/>
</dbReference>
<evidence type="ECO:0000256" key="1">
    <source>
        <dbReference type="ARBA" id="ARBA00022630"/>
    </source>
</evidence>
<dbReference type="PANTHER" id="PTHR42659">
    <property type="entry name" value="XANTHINE DEHYDROGENASE SUBUNIT C-RELATED"/>
    <property type="match status" value="1"/>
</dbReference>
<evidence type="ECO:0000313" key="5">
    <source>
        <dbReference type="EMBL" id="GAH06191.1"/>
    </source>
</evidence>
<dbReference type="Pfam" id="PF03450">
    <property type="entry name" value="CO_deh_flav_C"/>
    <property type="match status" value="1"/>
</dbReference>
<proteinExistence type="predicted"/>
<dbReference type="Pfam" id="PF00941">
    <property type="entry name" value="FAD_binding_5"/>
    <property type="match status" value="1"/>
</dbReference>
<dbReference type="InterPro" id="IPR016169">
    <property type="entry name" value="FAD-bd_PCMH_sub2"/>
</dbReference>
<feature type="non-terminal residue" evidence="5">
    <location>
        <position position="209"/>
    </location>
</feature>
<dbReference type="SUPFAM" id="SSF56176">
    <property type="entry name" value="FAD-binding/transporter-associated domain-like"/>
    <property type="match status" value="1"/>
</dbReference>
<evidence type="ECO:0000256" key="3">
    <source>
        <dbReference type="ARBA" id="ARBA00023002"/>
    </source>
</evidence>
<sequence length="209" mass="21947">LQGQSPVVEAMVDTSRVSGLDRITNDNDHIIIGCAVTHTQIVHEKSIIRHGTCLVESCGVIGGPQVRNVATLAGNVAHALPAGDGSIGLLALGGEIEVADASGSRWMALEDTFLGPGKSVIDHHRAMLTRLRFRPTEARAGSAFTRVMRPQGVALPMISMAARLQLDDSNTITAVRISLGPAGPVPYLAEPAMDVLMSGPASPEQFNKA</sequence>
<accession>X1CD35</accession>
<keyword evidence="3" id="KW-0560">Oxidoreductase</keyword>
<dbReference type="GO" id="GO:0016491">
    <property type="term" value="F:oxidoreductase activity"/>
    <property type="evidence" value="ECO:0007669"/>
    <property type="project" value="UniProtKB-KW"/>
</dbReference>
<dbReference type="InterPro" id="IPR002346">
    <property type="entry name" value="Mopterin_DH_FAD-bd"/>
</dbReference>
<dbReference type="InterPro" id="IPR005107">
    <property type="entry name" value="CO_DH_flav_C"/>
</dbReference>
<gene>
    <name evidence="5" type="ORF">S01H4_59072</name>
</gene>
<keyword evidence="1" id="KW-0285">Flavoprotein</keyword>
<dbReference type="Gene3D" id="3.30.465.10">
    <property type="match status" value="1"/>
</dbReference>
<evidence type="ECO:0000259" key="4">
    <source>
        <dbReference type="PROSITE" id="PS51387"/>
    </source>
</evidence>
<dbReference type="InterPro" id="IPR016166">
    <property type="entry name" value="FAD-bd_PCMH"/>
</dbReference>
<comment type="caution">
    <text evidence="5">The sequence shown here is derived from an EMBL/GenBank/DDBJ whole genome shotgun (WGS) entry which is preliminary data.</text>
</comment>
<name>X1CD35_9ZZZZ</name>
<organism evidence="5">
    <name type="scientific">marine sediment metagenome</name>
    <dbReference type="NCBI Taxonomy" id="412755"/>
    <lineage>
        <taxon>unclassified sequences</taxon>
        <taxon>metagenomes</taxon>
        <taxon>ecological metagenomes</taxon>
    </lineage>
</organism>
<dbReference type="PROSITE" id="PS51387">
    <property type="entry name" value="FAD_PCMH"/>
    <property type="match status" value="1"/>
</dbReference>
<dbReference type="EMBL" id="BART01034589">
    <property type="protein sequence ID" value="GAH06191.1"/>
    <property type="molecule type" value="Genomic_DNA"/>
</dbReference>
<keyword evidence="2" id="KW-0274">FAD</keyword>
<dbReference type="InterPro" id="IPR036683">
    <property type="entry name" value="CO_DH_flav_C_dom_sf"/>
</dbReference>
<feature type="domain" description="FAD-binding PCMH-type" evidence="4">
    <location>
        <begin position="1"/>
        <end position="182"/>
    </location>
</feature>
<dbReference type="AlphaFoldDB" id="X1CD35"/>
<dbReference type="SUPFAM" id="SSF55447">
    <property type="entry name" value="CO dehydrogenase flavoprotein C-terminal domain-like"/>
    <property type="match status" value="1"/>
</dbReference>
<evidence type="ECO:0000256" key="2">
    <source>
        <dbReference type="ARBA" id="ARBA00022827"/>
    </source>
</evidence>
<dbReference type="InterPro" id="IPR051312">
    <property type="entry name" value="Diverse_Substr_Oxidored"/>
</dbReference>
<dbReference type="InterPro" id="IPR036318">
    <property type="entry name" value="FAD-bd_PCMH-like_sf"/>
</dbReference>
<dbReference type="GO" id="GO:0071949">
    <property type="term" value="F:FAD binding"/>
    <property type="evidence" value="ECO:0007669"/>
    <property type="project" value="InterPro"/>
</dbReference>